<evidence type="ECO:0000313" key="3">
    <source>
        <dbReference type="Proteomes" id="UP000186156"/>
    </source>
</evidence>
<dbReference type="STRING" id="252246.SAMN05421799_11530"/>
<dbReference type="InterPro" id="IPR043739">
    <property type="entry name" value="DUF5684"/>
</dbReference>
<feature type="transmembrane region" description="Helical" evidence="1">
    <location>
        <begin position="55"/>
        <end position="75"/>
    </location>
</feature>
<gene>
    <name evidence="2" type="ORF">SAMN05421799_11530</name>
</gene>
<dbReference type="RefSeq" id="WP_200805765.1">
    <property type="nucleotide sequence ID" value="NZ_FTOO01000015.1"/>
</dbReference>
<dbReference type="Proteomes" id="UP000186156">
    <property type="component" value="Unassembled WGS sequence"/>
</dbReference>
<dbReference type="EMBL" id="FTOO01000015">
    <property type="protein sequence ID" value="SIT12141.1"/>
    <property type="molecule type" value="Genomic_DNA"/>
</dbReference>
<accession>A0A1N7PNH0</accession>
<keyword evidence="1" id="KW-0472">Membrane</keyword>
<organism evidence="2 3">
    <name type="scientific">Alicyclobacillus vulcanalis</name>
    <dbReference type="NCBI Taxonomy" id="252246"/>
    <lineage>
        <taxon>Bacteria</taxon>
        <taxon>Bacillati</taxon>
        <taxon>Bacillota</taxon>
        <taxon>Bacilli</taxon>
        <taxon>Bacillales</taxon>
        <taxon>Alicyclobacillaceae</taxon>
        <taxon>Alicyclobacillus</taxon>
    </lineage>
</organism>
<keyword evidence="1" id="KW-0812">Transmembrane</keyword>
<protein>
    <submittedName>
        <fullName evidence="2">Uncharacterized protein</fullName>
    </submittedName>
</protein>
<reference evidence="3" key="1">
    <citation type="submission" date="2017-01" db="EMBL/GenBank/DDBJ databases">
        <authorList>
            <person name="Varghese N."/>
            <person name="Submissions S."/>
        </authorList>
    </citation>
    <scope>NUCLEOTIDE SEQUENCE [LARGE SCALE GENOMIC DNA]</scope>
    <source>
        <strain evidence="3">DSM 16176</strain>
    </source>
</reference>
<dbReference type="AlphaFoldDB" id="A0A1N7PNH0"/>
<sequence>MLVLGYLIDIAFYILTSMAFYRLAKKAGLANIAWFAWIPVLNIALQLRMIGKSAWWLLILLVPLVNVVFVIIWQVKLCRAFGHSGANVWWILVPFVYGIIWIVWGFEKETQYVGVRR</sequence>
<dbReference type="Pfam" id="PF18936">
    <property type="entry name" value="DUF5684"/>
    <property type="match status" value="1"/>
</dbReference>
<name>A0A1N7PNH0_9BACL</name>
<feature type="transmembrane region" description="Helical" evidence="1">
    <location>
        <begin position="31"/>
        <end position="49"/>
    </location>
</feature>
<evidence type="ECO:0000313" key="2">
    <source>
        <dbReference type="EMBL" id="SIT12141.1"/>
    </source>
</evidence>
<keyword evidence="3" id="KW-1185">Reference proteome</keyword>
<feature type="transmembrane region" description="Helical" evidence="1">
    <location>
        <begin position="87"/>
        <end position="106"/>
    </location>
</feature>
<proteinExistence type="predicted"/>
<evidence type="ECO:0000256" key="1">
    <source>
        <dbReference type="SAM" id="Phobius"/>
    </source>
</evidence>
<keyword evidence="1" id="KW-1133">Transmembrane helix</keyword>
<feature type="transmembrane region" description="Helical" evidence="1">
    <location>
        <begin position="6"/>
        <end position="24"/>
    </location>
</feature>